<evidence type="ECO:0000313" key="3">
    <source>
        <dbReference type="EMBL" id="CAL4903799.1"/>
    </source>
</evidence>
<gene>
    <name evidence="3" type="ORF">URODEC1_LOCUS10760</name>
</gene>
<proteinExistence type="predicted"/>
<dbReference type="SUPFAM" id="SSF52540">
    <property type="entry name" value="P-loop containing nucleoside triphosphate hydrolases"/>
    <property type="match status" value="1"/>
</dbReference>
<dbReference type="PRINTS" id="PR00364">
    <property type="entry name" value="DISEASERSIST"/>
</dbReference>
<dbReference type="Gene3D" id="3.40.50.300">
    <property type="entry name" value="P-loop containing nucleotide triphosphate hydrolases"/>
    <property type="match status" value="1"/>
</dbReference>
<dbReference type="AlphaFoldDB" id="A0ABC8W6U0"/>
<feature type="domain" description="NB-ARC" evidence="2">
    <location>
        <begin position="229"/>
        <end position="380"/>
    </location>
</feature>
<accession>A0ABC8W6U0</accession>
<dbReference type="InterPro" id="IPR002182">
    <property type="entry name" value="NB-ARC"/>
</dbReference>
<dbReference type="Gene3D" id="1.10.10.10">
    <property type="entry name" value="Winged helix-like DNA-binding domain superfamily/Winged helix DNA-binding domain"/>
    <property type="match status" value="1"/>
</dbReference>
<dbReference type="InterPro" id="IPR036388">
    <property type="entry name" value="WH-like_DNA-bd_sf"/>
</dbReference>
<evidence type="ECO:0000313" key="4">
    <source>
        <dbReference type="Proteomes" id="UP001497457"/>
    </source>
</evidence>
<keyword evidence="4" id="KW-1185">Reference proteome</keyword>
<organism evidence="3 4">
    <name type="scientific">Urochloa decumbens</name>
    <dbReference type="NCBI Taxonomy" id="240449"/>
    <lineage>
        <taxon>Eukaryota</taxon>
        <taxon>Viridiplantae</taxon>
        <taxon>Streptophyta</taxon>
        <taxon>Embryophyta</taxon>
        <taxon>Tracheophyta</taxon>
        <taxon>Spermatophyta</taxon>
        <taxon>Magnoliopsida</taxon>
        <taxon>Liliopsida</taxon>
        <taxon>Poales</taxon>
        <taxon>Poaceae</taxon>
        <taxon>PACMAD clade</taxon>
        <taxon>Panicoideae</taxon>
        <taxon>Panicodae</taxon>
        <taxon>Paniceae</taxon>
        <taxon>Melinidinae</taxon>
        <taxon>Urochloa</taxon>
    </lineage>
</organism>
<dbReference type="Gene3D" id="1.10.8.430">
    <property type="entry name" value="Helical domain of apoptotic protease-activating factors"/>
    <property type="match status" value="1"/>
</dbReference>
<protein>
    <recommendedName>
        <fullName evidence="2">NB-ARC domain-containing protein</fullName>
    </recommendedName>
</protein>
<reference evidence="3 4" key="2">
    <citation type="submission" date="2024-10" db="EMBL/GenBank/DDBJ databases">
        <authorList>
            <person name="Ryan C."/>
        </authorList>
    </citation>
    <scope>NUCLEOTIDE SEQUENCE [LARGE SCALE GENOMIC DNA]</scope>
</reference>
<sequence>MAPATALAVFAGKTVAAAVIKEIISKAFGYLNGYFGAETMAELKSKLDRGMPKIQAVLDISSPDEARDKSGALDAWFWQLRDAVEKAEDAVSELEYYELEEKAHDRKVSDWGTSFAKMKRKAVKNIKNISILDKTVKGFTRRGTLKRLREAVEDLYRAAESSMDFFTLAEHLKGISTGRMKKPPSPNRDRETASMLTATQVFGRGKEMELVIGSLTNTSGEDAEIVVSNNPVSVVSIVGHGGMGKTTLAQLICRDDYVKKHFEMVIWACISTSFDAMTVTRKILESATGETPNAKTLEALQKILREKLNSVKFLLVLDDAWDDRKTDRWEKLFAPLRAGSMQSVADLAASAMGAPNQCLRLKGLKEDENIKLFNRHAFPSDSFQNYQSLQPIGEQIAKNLGGCPLVTKVVASHLRDNLSFQYWSNFLHQRLEHFGATAEDIMNVLKLSYCHLPTEMQTCFRYCSIFPQDFVFDKAQLVKMWVSSGLISQVAVGSESLLVLPVLRMWQTQ</sequence>
<evidence type="ECO:0000259" key="2">
    <source>
        <dbReference type="Pfam" id="PF00931"/>
    </source>
</evidence>
<dbReference type="PANTHER" id="PTHR23155">
    <property type="entry name" value="DISEASE RESISTANCE PROTEIN RP"/>
    <property type="match status" value="1"/>
</dbReference>
<dbReference type="PANTHER" id="PTHR23155:SF1045">
    <property type="entry name" value="OS12G0204800 PROTEIN"/>
    <property type="match status" value="1"/>
</dbReference>
<dbReference type="InterPro" id="IPR044974">
    <property type="entry name" value="Disease_R_plants"/>
</dbReference>
<dbReference type="Pfam" id="PF00931">
    <property type="entry name" value="NB-ARC"/>
    <property type="match status" value="1"/>
</dbReference>
<dbReference type="Proteomes" id="UP001497457">
    <property type="component" value="Chromosome 11b"/>
</dbReference>
<dbReference type="InterPro" id="IPR042197">
    <property type="entry name" value="Apaf_helical"/>
</dbReference>
<dbReference type="InterPro" id="IPR027417">
    <property type="entry name" value="P-loop_NTPase"/>
</dbReference>
<name>A0ABC8W6U0_9POAL</name>
<dbReference type="EMBL" id="OZ075121">
    <property type="protein sequence ID" value="CAL4903799.1"/>
    <property type="molecule type" value="Genomic_DNA"/>
</dbReference>
<keyword evidence="1" id="KW-0677">Repeat</keyword>
<evidence type="ECO:0000256" key="1">
    <source>
        <dbReference type="ARBA" id="ARBA00022737"/>
    </source>
</evidence>
<reference evidence="4" key="1">
    <citation type="submission" date="2024-06" db="EMBL/GenBank/DDBJ databases">
        <authorList>
            <person name="Ryan C."/>
        </authorList>
    </citation>
    <scope>NUCLEOTIDE SEQUENCE [LARGE SCALE GENOMIC DNA]</scope>
</reference>